<evidence type="ECO:0000256" key="3">
    <source>
        <dbReference type="ARBA" id="ARBA00022692"/>
    </source>
</evidence>
<evidence type="ECO:0000313" key="9">
    <source>
        <dbReference type="Proteomes" id="UP000245431"/>
    </source>
</evidence>
<evidence type="ECO:0000259" key="7">
    <source>
        <dbReference type="Pfam" id="PF00482"/>
    </source>
</evidence>
<dbReference type="InterPro" id="IPR018076">
    <property type="entry name" value="T2SS_GspF_dom"/>
</dbReference>
<dbReference type="InterPro" id="IPR042094">
    <property type="entry name" value="T2SS_GspF_sf"/>
</dbReference>
<feature type="transmembrane region" description="Helical" evidence="6">
    <location>
        <begin position="199"/>
        <end position="227"/>
    </location>
</feature>
<dbReference type="GO" id="GO:0005886">
    <property type="term" value="C:plasma membrane"/>
    <property type="evidence" value="ECO:0007669"/>
    <property type="project" value="UniProtKB-SubCell"/>
</dbReference>
<evidence type="ECO:0000256" key="4">
    <source>
        <dbReference type="ARBA" id="ARBA00022989"/>
    </source>
</evidence>
<feature type="transmembrane region" description="Helical" evidence="6">
    <location>
        <begin position="358"/>
        <end position="379"/>
    </location>
</feature>
<comment type="subcellular location">
    <subcellularLocation>
        <location evidence="1">Cell membrane</location>
        <topology evidence="1">Multi-pass membrane protein</topology>
    </subcellularLocation>
</comment>
<evidence type="ECO:0000256" key="1">
    <source>
        <dbReference type="ARBA" id="ARBA00004651"/>
    </source>
</evidence>
<dbReference type="Gene3D" id="1.20.81.30">
    <property type="entry name" value="Type II secretion system (T2SS), domain F"/>
    <property type="match status" value="1"/>
</dbReference>
<protein>
    <submittedName>
        <fullName evidence="8">Secretion protein</fullName>
    </submittedName>
</protein>
<dbReference type="EMBL" id="LT599584">
    <property type="protein sequence ID" value="SBW84219.1"/>
    <property type="molecule type" value="Genomic_DNA"/>
</dbReference>
<proteinExistence type="predicted"/>
<evidence type="ECO:0000256" key="5">
    <source>
        <dbReference type="ARBA" id="ARBA00023136"/>
    </source>
</evidence>
<dbReference type="AlphaFoldDB" id="A0A1D3K7A3"/>
<dbReference type="Proteomes" id="UP000245431">
    <property type="component" value="Chromosome PVE_r2"/>
</dbReference>
<organism evidence="8 9">
    <name type="scientific">Pseudomonas veronii 1YdBTEX2</name>
    <dbReference type="NCBI Taxonomy" id="1295141"/>
    <lineage>
        <taxon>Bacteria</taxon>
        <taxon>Pseudomonadati</taxon>
        <taxon>Pseudomonadota</taxon>
        <taxon>Gammaproteobacteria</taxon>
        <taxon>Pseudomonadales</taxon>
        <taxon>Pseudomonadaceae</taxon>
        <taxon>Pseudomonas</taxon>
    </lineage>
</organism>
<accession>A0A1D3K7A3</accession>
<gene>
    <name evidence="8" type="ORF">PVE_R2G0190</name>
</gene>
<feature type="domain" description="Type II secretion system protein GspF" evidence="7">
    <location>
        <begin position="93"/>
        <end position="174"/>
    </location>
</feature>
<feature type="transmembrane region" description="Helical" evidence="6">
    <location>
        <begin position="161"/>
        <end position="179"/>
    </location>
</feature>
<sequence length="389" mass="43860">MAYWQIRYIGESGSIETSSSIKAESREQAITLSGRPPAFIQQVKIDHLGAVKSMFEKRFPPVEQVLILSAIGSKLASGKTIGKAIKESVDYERLGITYAELDQCETPKEYFTKLRFDETAILVADAGEKAGKLSESLFRASKAIQERINAKKEFGKAMQQGLLYTVLGCMFMIGIPLWAGGTMHDFIVVQRIPLTLNTLSKVIMFLYMVYTQYFVFLIAAVAATYVFREKIWDNIRTLPVFSFINDRMKISRGLDFVTSYQLLLGSGFNNLQSFRFLAVRSKGLSHRLYLEAAERLTEGRQLSDVFDGPEWPAIVHQNLQGFEEQGPSGRDMILSNLNEALRAYYLEYSSRVSRAASMVGFGMMILTIMMFAIGFYMPIVNLNSALKQM</sequence>
<dbReference type="Pfam" id="PF00482">
    <property type="entry name" value="T2SSF"/>
    <property type="match status" value="1"/>
</dbReference>
<reference evidence="9" key="1">
    <citation type="submission" date="2016-07" db="EMBL/GenBank/DDBJ databases">
        <authorList>
            <person name="Florea S."/>
            <person name="Webb J.S."/>
            <person name="Jaromczyk J."/>
            <person name="Schardl C.L."/>
        </authorList>
    </citation>
    <scope>NUCLEOTIDE SEQUENCE [LARGE SCALE GENOMIC DNA]</scope>
    <source>
        <strain evidence="9">1YdBTEX2</strain>
    </source>
</reference>
<evidence type="ECO:0000313" key="8">
    <source>
        <dbReference type="EMBL" id="SBW84219.1"/>
    </source>
</evidence>
<keyword evidence="3 6" id="KW-0812">Transmembrane</keyword>
<keyword evidence="5 6" id="KW-0472">Membrane</keyword>
<keyword evidence="4 6" id="KW-1133">Transmembrane helix</keyword>
<keyword evidence="2" id="KW-1003">Cell membrane</keyword>
<evidence type="ECO:0000256" key="2">
    <source>
        <dbReference type="ARBA" id="ARBA00022475"/>
    </source>
</evidence>
<name>A0A1D3K7A3_PSEVE</name>
<evidence type="ECO:0000256" key="6">
    <source>
        <dbReference type="SAM" id="Phobius"/>
    </source>
</evidence>